<dbReference type="GO" id="GO:0006357">
    <property type="term" value="P:regulation of transcription by RNA polymerase II"/>
    <property type="evidence" value="ECO:0007669"/>
    <property type="project" value="InterPro"/>
</dbReference>
<reference evidence="10" key="1">
    <citation type="submission" date="2025-08" db="UniProtKB">
        <authorList>
            <consortium name="Ensembl"/>
        </authorList>
    </citation>
    <scope>IDENTIFICATION</scope>
</reference>
<keyword evidence="6 9" id="KW-0804">Transcription</keyword>
<evidence type="ECO:0000313" key="10">
    <source>
        <dbReference type="Ensembl" id="ENSKMAP00000001183.1"/>
    </source>
</evidence>
<dbReference type="STRING" id="37003.ENSKMAP00000001183"/>
<comment type="similarity">
    <text evidence="2 9">Belongs to the Mediator complex subunit 10 family.</text>
</comment>
<dbReference type="GeneID" id="108238728"/>
<dbReference type="Proteomes" id="UP000264800">
    <property type="component" value="Unplaced"/>
</dbReference>
<keyword evidence="4 9" id="KW-0805">Transcription regulation</keyword>
<comment type="function">
    <text evidence="9">Component of the Mediator complex, a coactivator involved in the regulated transcription of nearly all RNA polymerase II-dependent genes. Mediator functions as a bridge to convey information from gene-specific regulatory proteins to the basal RNA polymerase II transcription machinery. Mediator is recruited to promoters by direct interactions with regulatory proteins and serves as a scaffold for the assembly of a functional preinitiation complex with RNA polymerase II and the general transcription factors.</text>
</comment>
<dbReference type="GeneTree" id="ENSGT00390000014501"/>
<reference evidence="10" key="2">
    <citation type="submission" date="2025-09" db="UniProtKB">
        <authorList>
            <consortium name="Ensembl"/>
        </authorList>
    </citation>
    <scope>IDENTIFICATION</scope>
</reference>
<evidence type="ECO:0000256" key="4">
    <source>
        <dbReference type="ARBA" id="ARBA00023015"/>
    </source>
</evidence>
<evidence type="ECO:0000256" key="8">
    <source>
        <dbReference type="ARBA" id="ARBA00032004"/>
    </source>
</evidence>
<sequence>MAEKFDNLEEHLEKFIENIRQLGIIVSDFQPSSQAVLNQKLNFMISGLQDVEKCRQQLHEINVPLEVFEYIDQGRNPQLYTKECLERALARNEQVKGKIGTMTKFKSLLVSELSKVFPEEMAKYRAIRGEDSPS</sequence>
<name>A0A3Q2ZCD4_KRYMA</name>
<dbReference type="GO" id="GO:0036302">
    <property type="term" value="P:atrioventricular canal development"/>
    <property type="evidence" value="ECO:0007669"/>
    <property type="project" value="Ensembl"/>
</dbReference>
<evidence type="ECO:0000256" key="1">
    <source>
        <dbReference type="ARBA" id="ARBA00004123"/>
    </source>
</evidence>
<dbReference type="CTD" id="84246"/>
<dbReference type="OrthoDB" id="337270at2759"/>
<evidence type="ECO:0000256" key="7">
    <source>
        <dbReference type="ARBA" id="ARBA00023242"/>
    </source>
</evidence>
<evidence type="ECO:0000256" key="3">
    <source>
        <dbReference type="ARBA" id="ARBA00019617"/>
    </source>
</evidence>
<dbReference type="GO" id="GO:1905072">
    <property type="term" value="P:cardiac jelly development"/>
    <property type="evidence" value="ECO:0007669"/>
    <property type="project" value="Ensembl"/>
</dbReference>
<protein>
    <recommendedName>
        <fullName evidence="3 9">Mediator of RNA polymerase II transcription subunit 10</fullName>
    </recommendedName>
    <alternativeName>
        <fullName evidence="8 9">Mediator complex subunit 10</fullName>
    </alternativeName>
</protein>
<dbReference type="InterPro" id="IPR019145">
    <property type="entry name" value="Mediator_Med10"/>
</dbReference>
<evidence type="ECO:0000256" key="2">
    <source>
        <dbReference type="ARBA" id="ARBA00005389"/>
    </source>
</evidence>
<evidence type="ECO:0000256" key="9">
    <source>
        <dbReference type="RuleBase" id="RU364146"/>
    </source>
</evidence>
<dbReference type="KEGG" id="kmr:108238728"/>
<evidence type="ECO:0000256" key="6">
    <source>
        <dbReference type="ARBA" id="ARBA00023163"/>
    </source>
</evidence>
<dbReference type="PANTHER" id="PTHR13345">
    <property type="entry name" value="MEDIATOR OF RNA POLYMERASE II TRANSCRIPTION SUBUNIT 10"/>
    <property type="match status" value="1"/>
</dbReference>
<keyword evidence="5 9" id="KW-0010">Activator</keyword>
<dbReference type="AlphaFoldDB" id="A0A3Q2ZCD4"/>
<accession>A0A3Q2ZCD4</accession>
<dbReference type="GO" id="GO:0003712">
    <property type="term" value="F:transcription coregulator activity"/>
    <property type="evidence" value="ECO:0007669"/>
    <property type="project" value="InterPro"/>
</dbReference>
<evidence type="ECO:0000256" key="5">
    <source>
        <dbReference type="ARBA" id="ARBA00023159"/>
    </source>
</evidence>
<dbReference type="Pfam" id="PF09748">
    <property type="entry name" value="Med10"/>
    <property type="match status" value="1"/>
</dbReference>
<keyword evidence="7 9" id="KW-0539">Nucleus</keyword>
<proteinExistence type="inferred from homology"/>
<comment type="subunit">
    <text evidence="9">Component of the Mediator complex.</text>
</comment>
<dbReference type="Ensembl" id="ENSKMAT00000001221.1">
    <property type="protein sequence ID" value="ENSKMAP00000001183.1"/>
    <property type="gene ID" value="ENSKMAG00000000940.1"/>
</dbReference>
<dbReference type="GO" id="GO:0016592">
    <property type="term" value="C:mediator complex"/>
    <property type="evidence" value="ECO:0007669"/>
    <property type="project" value="InterPro"/>
</dbReference>
<keyword evidence="11" id="KW-1185">Reference proteome</keyword>
<gene>
    <name evidence="9" type="primary">MED10</name>
</gene>
<dbReference type="OMA" id="QYQRAKM"/>
<evidence type="ECO:0000313" key="11">
    <source>
        <dbReference type="Proteomes" id="UP000264800"/>
    </source>
</evidence>
<comment type="subcellular location">
    <subcellularLocation>
        <location evidence="1 9">Nucleus</location>
    </subcellularLocation>
</comment>
<dbReference type="PANTHER" id="PTHR13345:SF13">
    <property type="entry name" value="MEDIATOR OF RNA POLYMERASE II TRANSCRIPTION SUBUNIT 10"/>
    <property type="match status" value="1"/>
</dbReference>
<organism evidence="10 11">
    <name type="scientific">Kryptolebias marmoratus</name>
    <name type="common">Mangrove killifish</name>
    <name type="synonym">Rivulus marmoratus</name>
    <dbReference type="NCBI Taxonomy" id="37003"/>
    <lineage>
        <taxon>Eukaryota</taxon>
        <taxon>Metazoa</taxon>
        <taxon>Chordata</taxon>
        <taxon>Craniata</taxon>
        <taxon>Vertebrata</taxon>
        <taxon>Euteleostomi</taxon>
        <taxon>Actinopterygii</taxon>
        <taxon>Neopterygii</taxon>
        <taxon>Teleostei</taxon>
        <taxon>Neoteleostei</taxon>
        <taxon>Acanthomorphata</taxon>
        <taxon>Ovalentaria</taxon>
        <taxon>Atherinomorphae</taxon>
        <taxon>Cyprinodontiformes</taxon>
        <taxon>Rivulidae</taxon>
        <taxon>Kryptolebias</taxon>
    </lineage>
</organism>
<dbReference type="RefSeq" id="XP_017276496.1">
    <property type="nucleotide sequence ID" value="XM_017421007.3"/>
</dbReference>